<evidence type="ECO:0000313" key="2">
    <source>
        <dbReference type="Proteomes" id="UP000317429"/>
    </source>
</evidence>
<dbReference type="KEGG" id="pnd:Pla175_49900"/>
<protein>
    <submittedName>
        <fullName evidence="1">Uncharacterized protein</fullName>
    </submittedName>
</protein>
<organism evidence="1 2">
    <name type="scientific">Pirellulimonas nuda</name>
    <dbReference type="NCBI Taxonomy" id="2528009"/>
    <lineage>
        <taxon>Bacteria</taxon>
        <taxon>Pseudomonadati</taxon>
        <taxon>Planctomycetota</taxon>
        <taxon>Planctomycetia</taxon>
        <taxon>Pirellulales</taxon>
        <taxon>Lacipirellulaceae</taxon>
        <taxon>Pirellulimonas</taxon>
    </lineage>
</organism>
<dbReference type="RefSeq" id="WP_145291733.1">
    <property type="nucleotide sequence ID" value="NZ_CP036291.1"/>
</dbReference>
<dbReference type="AlphaFoldDB" id="A0A518DJA3"/>
<dbReference type="Proteomes" id="UP000317429">
    <property type="component" value="Chromosome"/>
</dbReference>
<keyword evidence="2" id="KW-1185">Reference proteome</keyword>
<sequence length="147" mass="15646">MLRFHTNLLAPPPAANEGPIVELRGLLLPTLTGPAGGPPVFTNPLPVSFEQCQAELLTIPRLDAEPDGYFLVAGEADGQRWQVDGHMFELEGAMHRVEAHGACPPGVFDAILGSLGWPAAPLVFQLVQEGVVLREADFRCWAAAGVG</sequence>
<reference evidence="1 2" key="1">
    <citation type="submission" date="2019-02" db="EMBL/GenBank/DDBJ databases">
        <title>Deep-cultivation of Planctomycetes and their phenomic and genomic characterization uncovers novel biology.</title>
        <authorList>
            <person name="Wiegand S."/>
            <person name="Jogler M."/>
            <person name="Boedeker C."/>
            <person name="Pinto D."/>
            <person name="Vollmers J."/>
            <person name="Rivas-Marin E."/>
            <person name="Kohn T."/>
            <person name="Peeters S.H."/>
            <person name="Heuer A."/>
            <person name="Rast P."/>
            <person name="Oberbeckmann S."/>
            <person name="Bunk B."/>
            <person name="Jeske O."/>
            <person name="Meyerdierks A."/>
            <person name="Storesund J.E."/>
            <person name="Kallscheuer N."/>
            <person name="Luecker S."/>
            <person name="Lage O.M."/>
            <person name="Pohl T."/>
            <person name="Merkel B.J."/>
            <person name="Hornburger P."/>
            <person name="Mueller R.-W."/>
            <person name="Bruemmer F."/>
            <person name="Labrenz M."/>
            <person name="Spormann A.M."/>
            <person name="Op den Camp H."/>
            <person name="Overmann J."/>
            <person name="Amann R."/>
            <person name="Jetten M.S.M."/>
            <person name="Mascher T."/>
            <person name="Medema M.H."/>
            <person name="Devos D.P."/>
            <person name="Kaster A.-K."/>
            <person name="Ovreas L."/>
            <person name="Rohde M."/>
            <person name="Galperin M.Y."/>
            <person name="Jogler C."/>
        </authorList>
    </citation>
    <scope>NUCLEOTIDE SEQUENCE [LARGE SCALE GENOMIC DNA]</scope>
    <source>
        <strain evidence="1 2">Pla175</strain>
    </source>
</reference>
<dbReference type="EMBL" id="CP036291">
    <property type="protein sequence ID" value="QDU91561.1"/>
    <property type="molecule type" value="Genomic_DNA"/>
</dbReference>
<gene>
    <name evidence="1" type="ORF">Pla175_49900</name>
</gene>
<accession>A0A518DJA3</accession>
<evidence type="ECO:0000313" key="1">
    <source>
        <dbReference type="EMBL" id="QDU91561.1"/>
    </source>
</evidence>
<name>A0A518DJA3_9BACT</name>
<dbReference type="OrthoDB" id="289446at2"/>
<proteinExistence type="predicted"/>